<keyword evidence="1" id="KW-0812">Transmembrane</keyword>
<organism evidence="2 3">
    <name type="scientific">Mycolicibacterium sediminis</name>
    <dbReference type="NCBI Taxonomy" id="1286180"/>
    <lineage>
        <taxon>Bacteria</taxon>
        <taxon>Bacillati</taxon>
        <taxon>Actinomycetota</taxon>
        <taxon>Actinomycetes</taxon>
        <taxon>Mycobacteriales</taxon>
        <taxon>Mycobacteriaceae</taxon>
        <taxon>Mycolicibacterium</taxon>
    </lineage>
</organism>
<keyword evidence="3" id="KW-1185">Reference proteome</keyword>
<reference evidence="2 3" key="1">
    <citation type="journal article" date="2019" name="Emerg. Microbes Infect.">
        <title>Comprehensive subspecies identification of 175 nontuberculous mycobacteria species based on 7547 genomic profiles.</title>
        <authorList>
            <person name="Matsumoto Y."/>
            <person name="Kinjo T."/>
            <person name="Motooka D."/>
            <person name="Nabeya D."/>
            <person name="Jung N."/>
            <person name="Uechi K."/>
            <person name="Horii T."/>
            <person name="Iida T."/>
            <person name="Fujita J."/>
            <person name="Nakamura S."/>
        </authorList>
    </citation>
    <scope>NUCLEOTIDE SEQUENCE [LARGE SCALE GENOMIC DNA]</scope>
    <source>
        <strain evidence="2 3">JCM 17899</strain>
    </source>
</reference>
<name>A0A7I7QMK1_9MYCO</name>
<dbReference type="AlphaFoldDB" id="A0A7I7QMK1"/>
<dbReference type="RefSeq" id="WP_246231034.1">
    <property type="nucleotide sequence ID" value="NZ_AP022588.1"/>
</dbReference>
<sequence length="160" mass="18090">MPEDANYVDYLFGPLTYSAWWVVSALFVVLLIAAWIAGVWVWTLPVDVLRGIPVIRTVTFKVLRFKFIRTLNGIERSHRDGLVTTRDAFHDISRVFRLYVRFRTGYQAREMTATDVANSPLSPAALNVLLMAYPGQFNEVDPRTVPAVVDAARTAVATWT</sequence>
<accession>A0A7I7QMK1</accession>
<feature type="transmembrane region" description="Helical" evidence="1">
    <location>
        <begin position="20"/>
        <end position="42"/>
    </location>
</feature>
<evidence type="ECO:0000256" key="1">
    <source>
        <dbReference type="SAM" id="Phobius"/>
    </source>
</evidence>
<evidence type="ECO:0000313" key="2">
    <source>
        <dbReference type="EMBL" id="BBY27541.1"/>
    </source>
</evidence>
<dbReference type="EMBL" id="AP022588">
    <property type="protein sequence ID" value="BBY27541.1"/>
    <property type="molecule type" value="Genomic_DNA"/>
</dbReference>
<protein>
    <submittedName>
        <fullName evidence="2">Uncharacterized protein</fullName>
    </submittedName>
</protein>
<evidence type="ECO:0000313" key="3">
    <source>
        <dbReference type="Proteomes" id="UP000467193"/>
    </source>
</evidence>
<proteinExistence type="predicted"/>
<gene>
    <name evidence="2" type="ORF">MSEDJ_16370</name>
</gene>
<keyword evidence="1" id="KW-1133">Transmembrane helix</keyword>
<keyword evidence="1" id="KW-0472">Membrane</keyword>
<dbReference type="KEGG" id="msei:MSEDJ_16370"/>
<dbReference type="Proteomes" id="UP000467193">
    <property type="component" value="Chromosome"/>
</dbReference>